<dbReference type="AlphaFoldDB" id="A0A182U5Y3"/>
<name>A0A182U5Y3_9DIPT</name>
<reference evidence="2" key="1">
    <citation type="submission" date="2014-01" db="EMBL/GenBank/DDBJ databases">
        <title>The Genome Sequence of Anopheles melas CM1001059_A (V2).</title>
        <authorList>
            <consortium name="The Broad Institute Genomics Platform"/>
            <person name="Neafsey D.E."/>
            <person name="Besansky N."/>
            <person name="Howell P."/>
            <person name="Walton C."/>
            <person name="Young S.K."/>
            <person name="Zeng Q."/>
            <person name="Gargeya S."/>
            <person name="Fitzgerald M."/>
            <person name="Haas B."/>
            <person name="Abouelleil A."/>
            <person name="Allen A.W."/>
            <person name="Alvarado L."/>
            <person name="Arachchi H.M."/>
            <person name="Berlin A.M."/>
            <person name="Chapman S.B."/>
            <person name="Gainer-Dewar J."/>
            <person name="Goldberg J."/>
            <person name="Griggs A."/>
            <person name="Gujja S."/>
            <person name="Hansen M."/>
            <person name="Howarth C."/>
            <person name="Imamovic A."/>
            <person name="Ireland A."/>
            <person name="Larimer J."/>
            <person name="McCowan C."/>
            <person name="Murphy C."/>
            <person name="Pearson M."/>
            <person name="Poon T.W."/>
            <person name="Priest M."/>
            <person name="Roberts A."/>
            <person name="Saif S."/>
            <person name="Shea T."/>
            <person name="Sisk P."/>
            <person name="Sykes S."/>
            <person name="Wortman J."/>
            <person name="Nusbaum C."/>
            <person name="Birren B."/>
        </authorList>
    </citation>
    <scope>NUCLEOTIDE SEQUENCE [LARGE SCALE GENOMIC DNA]</scope>
    <source>
        <strain evidence="2">CM1001059</strain>
    </source>
</reference>
<sequence>MVSSFHWRFNNSAEILPVDAHRYTSQGNISILNYAPVTDQPFTVSISSIGKGSFLVWYRLSYNPPKHPSTTRKDYETIHKREPDFGTLTCWAVNEVGPQSQPCTFQLVLAGRGT</sequence>
<protein>
    <recommendedName>
        <fullName evidence="3">Ig-like domain-containing protein</fullName>
    </recommendedName>
</protein>
<dbReference type="PANTHER" id="PTHR23278">
    <property type="entry name" value="SIDESTEP PROTEIN"/>
    <property type="match status" value="1"/>
</dbReference>
<dbReference type="VEuPathDB" id="VectorBase:AMEC014512"/>
<dbReference type="EnsemblMetazoa" id="AMEC014512-RA">
    <property type="protein sequence ID" value="AMEC014512-PA"/>
    <property type="gene ID" value="AMEC014512"/>
</dbReference>
<dbReference type="STRING" id="34690.A0A182U5Y3"/>
<dbReference type="PANTHER" id="PTHR23278:SF31">
    <property type="entry name" value="SIDESTEP II, ISOFORM A"/>
    <property type="match status" value="1"/>
</dbReference>
<keyword evidence="2" id="KW-1185">Reference proteome</keyword>
<reference evidence="1" key="2">
    <citation type="submission" date="2020-05" db="UniProtKB">
        <authorList>
            <consortium name="EnsemblMetazoa"/>
        </authorList>
    </citation>
    <scope>IDENTIFICATION</scope>
    <source>
        <strain evidence="1">CM1001059</strain>
    </source>
</reference>
<dbReference type="Proteomes" id="UP000075902">
    <property type="component" value="Unassembled WGS sequence"/>
</dbReference>
<accession>A0A182U5Y3</accession>
<organism evidence="1 2">
    <name type="scientific">Anopheles melas</name>
    <dbReference type="NCBI Taxonomy" id="34690"/>
    <lineage>
        <taxon>Eukaryota</taxon>
        <taxon>Metazoa</taxon>
        <taxon>Ecdysozoa</taxon>
        <taxon>Arthropoda</taxon>
        <taxon>Hexapoda</taxon>
        <taxon>Insecta</taxon>
        <taxon>Pterygota</taxon>
        <taxon>Neoptera</taxon>
        <taxon>Endopterygota</taxon>
        <taxon>Diptera</taxon>
        <taxon>Nematocera</taxon>
        <taxon>Culicoidea</taxon>
        <taxon>Culicidae</taxon>
        <taxon>Anophelinae</taxon>
        <taxon>Anopheles</taxon>
    </lineage>
</organism>
<evidence type="ECO:0008006" key="3">
    <source>
        <dbReference type="Google" id="ProtNLM"/>
    </source>
</evidence>
<evidence type="ECO:0000313" key="2">
    <source>
        <dbReference type="Proteomes" id="UP000075902"/>
    </source>
</evidence>
<proteinExistence type="predicted"/>
<evidence type="ECO:0000313" key="1">
    <source>
        <dbReference type="EnsemblMetazoa" id="AMEC014512-PA"/>
    </source>
</evidence>